<dbReference type="PANTHER" id="PTHR30472">
    <property type="entry name" value="FERRIC ENTEROBACTIN TRANSPORT SYSTEM PERMEASE PROTEIN"/>
    <property type="match status" value="1"/>
</dbReference>
<keyword evidence="3" id="KW-0813">Transport</keyword>
<feature type="transmembrane region" description="Helical" evidence="8">
    <location>
        <begin position="212"/>
        <end position="232"/>
    </location>
</feature>
<organism evidence="9 10">
    <name type="scientific">Nonomuraea dietziae</name>
    <dbReference type="NCBI Taxonomy" id="65515"/>
    <lineage>
        <taxon>Bacteria</taxon>
        <taxon>Bacillati</taxon>
        <taxon>Actinomycetota</taxon>
        <taxon>Actinomycetes</taxon>
        <taxon>Streptosporangiales</taxon>
        <taxon>Streptosporangiaceae</taxon>
        <taxon>Nonomuraea</taxon>
    </lineage>
</organism>
<dbReference type="Gene3D" id="1.10.3470.10">
    <property type="entry name" value="ABC transporter involved in vitamin B12 uptake, BtuC"/>
    <property type="match status" value="1"/>
</dbReference>
<feature type="transmembrane region" description="Helical" evidence="8">
    <location>
        <begin position="142"/>
        <end position="160"/>
    </location>
</feature>
<evidence type="ECO:0000256" key="6">
    <source>
        <dbReference type="ARBA" id="ARBA00022989"/>
    </source>
</evidence>
<dbReference type="GO" id="GO:0022857">
    <property type="term" value="F:transmembrane transporter activity"/>
    <property type="evidence" value="ECO:0007669"/>
    <property type="project" value="InterPro"/>
</dbReference>
<keyword evidence="6 8" id="KW-1133">Transmembrane helix</keyword>
<dbReference type="InterPro" id="IPR000522">
    <property type="entry name" value="ABC_transptr_permease_BtuC"/>
</dbReference>
<dbReference type="EMBL" id="JACIBV010000001">
    <property type="protein sequence ID" value="MBB3727014.1"/>
    <property type="molecule type" value="Genomic_DNA"/>
</dbReference>
<accession>A0A7W5YR32</accession>
<name>A0A7W5YR32_9ACTN</name>
<proteinExistence type="inferred from homology"/>
<dbReference type="GeneID" id="95389342"/>
<feature type="transmembrane region" description="Helical" evidence="8">
    <location>
        <begin position="26"/>
        <end position="49"/>
    </location>
</feature>
<dbReference type="Pfam" id="PF01032">
    <property type="entry name" value="FecCD"/>
    <property type="match status" value="1"/>
</dbReference>
<dbReference type="GO" id="GO:0033214">
    <property type="term" value="P:siderophore-iron import into cell"/>
    <property type="evidence" value="ECO:0007669"/>
    <property type="project" value="TreeGrafter"/>
</dbReference>
<evidence type="ECO:0000256" key="4">
    <source>
        <dbReference type="ARBA" id="ARBA00022475"/>
    </source>
</evidence>
<dbReference type="PANTHER" id="PTHR30472:SF24">
    <property type="entry name" value="FERRIC ENTEROBACTIN TRANSPORT SYSTEM PERMEASE PROTEIN FEPG"/>
    <property type="match status" value="1"/>
</dbReference>
<keyword evidence="4" id="KW-1003">Cell membrane</keyword>
<feature type="transmembrane region" description="Helical" evidence="8">
    <location>
        <begin position="85"/>
        <end position="103"/>
    </location>
</feature>
<dbReference type="InterPro" id="IPR037294">
    <property type="entry name" value="ABC_BtuC-like"/>
</dbReference>
<dbReference type="CDD" id="cd06550">
    <property type="entry name" value="TM_ABC_iron-siderophores_like"/>
    <property type="match status" value="1"/>
</dbReference>
<protein>
    <submittedName>
        <fullName evidence="9">Iron complex transport system permease protein</fullName>
    </submittedName>
</protein>
<evidence type="ECO:0000256" key="1">
    <source>
        <dbReference type="ARBA" id="ARBA00004651"/>
    </source>
</evidence>
<reference evidence="9 10" key="1">
    <citation type="submission" date="2020-08" db="EMBL/GenBank/DDBJ databases">
        <title>Sequencing the genomes of 1000 actinobacteria strains.</title>
        <authorList>
            <person name="Klenk H.-P."/>
        </authorList>
    </citation>
    <scope>NUCLEOTIDE SEQUENCE [LARGE SCALE GENOMIC DNA]</scope>
    <source>
        <strain evidence="9 10">DSM 44320</strain>
    </source>
</reference>
<evidence type="ECO:0000313" key="10">
    <source>
        <dbReference type="Proteomes" id="UP000579945"/>
    </source>
</evidence>
<dbReference type="SUPFAM" id="SSF81345">
    <property type="entry name" value="ABC transporter involved in vitamin B12 uptake, BtuC"/>
    <property type="match status" value="1"/>
</dbReference>
<evidence type="ECO:0000313" key="9">
    <source>
        <dbReference type="EMBL" id="MBB3727014.1"/>
    </source>
</evidence>
<gene>
    <name evidence="9" type="ORF">FHR33_002874</name>
</gene>
<feature type="transmembrane region" description="Helical" evidence="8">
    <location>
        <begin position="258"/>
        <end position="280"/>
    </location>
</feature>
<evidence type="ECO:0000256" key="2">
    <source>
        <dbReference type="ARBA" id="ARBA00007935"/>
    </source>
</evidence>
<comment type="subcellular location">
    <subcellularLocation>
        <location evidence="1">Cell membrane</location>
        <topology evidence="1">Multi-pass membrane protein</topology>
    </subcellularLocation>
</comment>
<keyword evidence="5 8" id="KW-0812">Transmembrane</keyword>
<evidence type="ECO:0000256" key="7">
    <source>
        <dbReference type="ARBA" id="ARBA00023136"/>
    </source>
</evidence>
<keyword evidence="10" id="KW-1185">Reference proteome</keyword>
<sequence>MTVLELSRGRLHFRLTRPPVSGILRLRLAVVWLGAGLAALLALCLTVAMGSGDYALTPHGLLNALLGAGERADLFVVWELRLPRATVALLAGAALGLSGAIFQSVTRNPLASPDMLGITQGAGTAVAAGVVLGTGAGLAPQTLGLAGALASGLAIYLLAWKRGTTGYRIVLVGIGVSWMCVSLTSYLLSRAELYQAQKVLGWLVGNLNDRGWQHAGPLALALAVLLPSVLLLGRWQRTLRLGDEVAGGLGTPVQRVRLALLLGGAALAAFATAAAGPVLFVALAAPQIAQRTARAGSPPLTASALTGSTIVLVGDLISQRLLADSVLPVGVVTGVLGAPFLLWQLARANRTGTGG</sequence>
<feature type="transmembrane region" description="Helical" evidence="8">
    <location>
        <begin position="325"/>
        <end position="346"/>
    </location>
</feature>
<feature type="transmembrane region" description="Helical" evidence="8">
    <location>
        <begin position="167"/>
        <end position="188"/>
    </location>
</feature>
<evidence type="ECO:0000256" key="5">
    <source>
        <dbReference type="ARBA" id="ARBA00022692"/>
    </source>
</evidence>
<dbReference type="GO" id="GO:0005886">
    <property type="term" value="C:plasma membrane"/>
    <property type="evidence" value="ECO:0007669"/>
    <property type="project" value="UniProtKB-SubCell"/>
</dbReference>
<keyword evidence="7 8" id="KW-0472">Membrane</keyword>
<comment type="similarity">
    <text evidence="2">Belongs to the binding-protein-dependent transport system permease family. FecCD subfamily.</text>
</comment>
<comment type="caution">
    <text evidence="9">The sequence shown here is derived from an EMBL/GenBank/DDBJ whole genome shotgun (WGS) entry which is preliminary data.</text>
</comment>
<dbReference type="AlphaFoldDB" id="A0A7W5YR32"/>
<dbReference type="Proteomes" id="UP000579945">
    <property type="component" value="Unassembled WGS sequence"/>
</dbReference>
<evidence type="ECO:0000256" key="8">
    <source>
        <dbReference type="SAM" id="Phobius"/>
    </source>
</evidence>
<feature type="transmembrane region" description="Helical" evidence="8">
    <location>
        <begin position="115"/>
        <end position="136"/>
    </location>
</feature>
<evidence type="ECO:0000256" key="3">
    <source>
        <dbReference type="ARBA" id="ARBA00022448"/>
    </source>
</evidence>
<dbReference type="RefSeq" id="WP_183647019.1">
    <property type="nucleotide sequence ID" value="NZ_JACIBV010000001.1"/>
</dbReference>